<evidence type="ECO:0000256" key="4">
    <source>
        <dbReference type="PROSITE-ProRule" id="PRU01343"/>
    </source>
</evidence>
<evidence type="ECO:0000313" key="9">
    <source>
        <dbReference type="Proteomes" id="UP000037136"/>
    </source>
</evidence>
<feature type="compositionally biased region" description="Basic and acidic residues" evidence="6">
    <location>
        <begin position="142"/>
        <end position="156"/>
    </location>
</feature>
<dbReference type="OrthoDB" id="430051at2759"/>
<sequence>MTSSPPSTPRRNQSPPLRRLHHCVESDQAELKPLDALWQNGHWWCNCTPRKKAQLRKVRKDTPNKGKYFWSCPGSPSEYCDFFLWQEQAQLREPSSVAQKEPSPTKTPAFRQRPLTSFGVHVIAGRQAPAAAADEEGEGEGEEKVIVVDLDGEPKPVGRATPSPKQSGNKRSRRVFEKLDDAEFSDFASDEERQLAHLADRSVVRPRNPGGDAGSLFPSAARTLFPRGEAKRAKTMSFDLGLPTPTKSPEVKRRVASPPPSSPSEADYDVADKVMTLLRDQPLPAAVLASVNQLLVTSTRVVRGIDRGRHSARAALRGKEETIDALQRQVAELEGDKKSLHHHLTAIKAQLMNIYQEN</sequence>
<reference evidence="8 9" key="1">
    <citation type="journal article" date="2015" name="BMC Genomics">
        <title>Gene expression during zombie ant biting behavior reflects the complexity underlying fungal parasitic behavioral manipulation.</title>
        <authorList>
            <person name="de Bekker C."/>
            <person name="Ohm R.A."/>
            <person name="Loreto R.G."/>
            <person name="Sebastian A."/>
            <person name="Albert I."/>
            <person name="Merrow M."/>
            <person name="Brachmann A."/>
            <person name="Hughes D.P."/>
        </authorList>
    </citation>
    <scope>NUCLEOTIDE SEQUENCE [LARGE SCALE GENOMIC DNA]</scope>
    <source>
        <strain evidence="8 9">SC16a</strain>
    </source>
</reference>
<dbReference type="GO" id="GO:0008270">
    <property type="term" value="F:zinc ion binding"/>
    <property type="evidence" value="ECO:0007669"/>
    <property type="project" value="UniProtKB-KW"/>
</dbReference>
<feature type="domain" description="GRF-type" evidence="7">
    <location>
        <begin position="45"/>
        <end position="89"/>
    </location>
</feature>
<feature type="region of interest" description="Disordered" evidence="6">
    <location>
        <begin position="235"/>
        <end position="267"/>
    </location>
</feature>
<evidence type="ECO:0000256" key="2">
    <source>
        <dbReference type="ARBA" id="ARBA00022771"/>
    </source>
</evidence>
<organism evidence="8 9">
    <name type="scientific">Ophiocordyceps unilateralis</name>
    <name type="common">Zombie-ant fungus</name>
    <name type="synonym">Torrubia unilateralis</name>
    <dbReference type="NCBI Taxonomy" id="268505"/>
    <lineage>
        <taxon>Eukaryota</taxon>
        <taxon>Fungi</taxon>
        <taxon>Dikarya</taxon>
        <taxon>Ascomycota</taxon>
        <taxon>Pezizomycotina</taxon>
        <taxon>Sordariomycetes</taxon>
        <taxon>Hypocreomycetidae</taxon>
        <taxon>Hypocreales</taxon>
        <taxon>Ophiocordycipitaceae</taxon>
        <taxon>Ophiocordyceps</taxon>
    </lineage>
</organism>
<accession>A0A2A9P3G9</accession>
<reference evidence="8 9" key="2">
    <citation type="journal article" date="2017" name="Sci. Rep.">
        <title>Ant-infecting Ophiocordyceps genomes reveal a high diversity of potential behavioral manipulation genes and a possible major role for enterotoxins.</title>
        <authorList>
            <person name="de Bekker C."/>
            <person name="Ohm R.A."/>
            <person name="Evans H.C."/>
            <person name="Brachmann A."/>
            <person name="Hughes D.P."/>
        </authorList>
    </citation>
    <scope>NUCLEOTIDE SEQUENCE [LARGE SCALE GENOMIC DNA]</scope>
    <source>
        <strain evidence="8 9">SC16a</strain>
    </source>
</reference>
<dbReference type="Pfam" id="PF06839">
    <property type="entry name" value="Zn_ribbon_GRF"/>
    <property type="match status" value="1"/>
</dbReference>
<keyword evidence="2 4" id="KW-0863">Zinc-finger</keyword>
<protein>
    <recommendedName>
        <fullName evidence="7">GRF-type domain-containing protein</fullName>
    </recommendedName>
</protein>
<evidence type="ECO:0000256" key="6">
    <source>
        <dbReference type="SAM" id="MobiDB-lite"/>
    </source>
</evidence>
<dbReference type="PROSITE" id="PS51999">
    <property type="entry name" value="ZF_GRF"/>
    <property type="match status" value="1"/>
</dbReference>
<keyword evidence="3" id="KW-0862">Zinc</keyword>
<keyword evidence="1" id="KW-0479">Metal-binding</keyword>
<evidence type="ECO:0000313" key="8">
    <source>
        <dbReference type="EMBL" id="PFH55497.1"/>
    </source>
</evidence>
<dbReference type="InterPro" id="IPR010666">
    <property type="entry name" value="Znf_GRF"/>
</dbReference>
<evidence type="ECO:0000259" key="7">
    <source>
        <dbReference type="PROSITE" id="PS51999"/>
    </source>
</evidence>
<comment type="caution">
    <text evidence="8">The sequence shown here is derived from an EMBL/GenBank/DDBJ whole genome shotgun (WGS) entry which is preliminary data.</text>
</comment>
<keyword evidence="5" id="KW-0175">Coiled coil</keyword>
<dbReference type="AlphaFoldDB" id="A0A2A9P3G9"/>
<dbReference type="STRING" id="268505.A0A2A9P3G9"/>
<dbReference type="Proteomes" id="UP000037136">
    <property type="component" value="Unassembled WGS sequence"/>
</dbReference>
<evidence type="ECO:0000256" key="5">
    <source>
        <dbReference type="SAM" id="Coils"/>
    </source>
</evidence>
<evidence type="ECO:0000256" key="3">
    <source>
        <dbReference type="ARBA" id="ARBA00022833"/>
    </source>
</evidence>
<feature type="region of interest" description="Disordered" evidence="6">
    <location>
        <begin position="200"/>
        <end position="220"/>
    </location>
</feature>
<dbReference type="EMBL" id="LAZP02000886">
    <property type="protein sequence ID" value="PFH55497.1"/>
    <property type="molecule type" value="Genomic_DNA"/>
</dbReference>
<feature type="region of interest" description="Disordered" evidence="6">
    <location>
        <begin position="128"/>
        <end position="176"/>
    </location>
</feature>
<gene>
    <name evidence="8" type="ORF">XA68_18162</name>
</gene>
<proteinExistence type="predicted"/>
<evidence type="ECO:0000256" key="1">
    <source>
        <dbReference type="ARBA" id="ARBA00022723"/>
    </source>
</evidence>
<feature type="coiled-coil region" evidence="5">
    <location>
        <begin position="309"/>
        <end position="343"/>
    </location>
</feature>
<keyword evidence="9" id="KW-1185">Reference proteome</keyword>
<name>A0A2A9P3G9_OPHUN</name>